<protein>
    <submittedName>
        <fullName evidence="1">Uncharacterized protein</fullName>
    </submittedName>
</protein>
<gene>
    <name evidence="1" type="ORF">US90_C0002G0030</name>
</gene>
<accession>A0A0G0JYF5</accession>
<dbReference type="AlphaFoldDB" id="A0A0G0JYF5"/>
<evidence type="ECO:0000313" key="2">
    <source>
        <dbReference type="Proteomes" id="UP000034406"/>
    </source>
</evidence>
<reference evidence="1 2" key="1">
    <citation type="journal article" date="2015" name="Nature">
        <title>rRNA introns, odd ribosomes, and small enigmatic genomes across a large radiation of phyla.</title>
        <authorList>
            <person name="Brown C.T."/>
            <person name="Hug L.A."/>
            <person name="Thomas B.C."/>
            <person name="Sharon I."/>
            <person name="Castelle C.J."/>
            <person name="Singh A."/>
            <person name="Wilkins M.J."/>
            <person name="Williams K.H."/>
            <person name="Banfield J.F."/>
        </authorList>
    </citation>
    <scope>NUCLEOTIDE SEQUENCE [LARGE SCALE GENOMIC DNA]</scope>
</reference>
<dbReference type="STRING" id="1618490.US90_C0002G0030"/>
<organism evidence="1 2">
    <name type="scientific">Candidatus Shapirobacteria bacterium GW2011_GWE2_38_30</name>
    <dbReference type="NCBI Taxonomy" id="1618490"/>
    <lineage>
        <taxon>Bacteria</taxon>
        <taxon>Candidatus Shapironibacteriota</taxon>
    </lineage>
</organism>
<name>A0A0G0JYF5_9BACT</name>
<dbReference type="Proteomes" id="UP000034406">
    <property type="component" value="Unassembled WGS sequence"/>
</dbReference>
<comment type="caution">
    <text evidence="1">The sequence shown here is derived from an EMBL/GenBank/DDBJ whole genome shotgun (WGS) entry which is preliminary data.</text>
</comment>
<evidence type="ECO:0000313" key="1">
    <source>
        <dbReference type="EMBL" id="KKQ71547.1"/>
    </source>
</evidence>
<proteinExistence type="predicted"/>
<dbReference type="EMBL" id="LBUT01000002">
    <property type="protein sequence ID" value="KKQ71547.1"/>
    <property type="molecule type" value="Genomic_DNA"/>
</dbReference>
<sequence length="208" mass="24262">MRNLLRVKVNGNPIMKFCQSKDKQDFYCYFPPISQDKHTIEVHFSFHSKTGRTTFKTTSIKTDQKELLPDILDTVKNHPLYKNAVTNKDLDLYKGKKIVFDDKQTFYPWFQIALNLQNSDVSKYFGQSKTADSGFQSVFDIKVSPPHNEQITIKGFVGRNIKTIPNKKDREYDLSLAVVESNFLNDKYTFIFCLSYDFPDIKKEKNKS</sequence>